<dbReference type="InterPro" id="IPR028364">
    <property type="entry name" value="Ribosomal_uL1/biogenesis"/>
</dbReference>
<dbReference type="Gene3D" id="3.40.50.790">
    <property type="match status" value="1"/>
</dbReference>
<dbReference type="PIRSF" id="PIRSF002155">
    <property type="entry name" value="Ribosomal_L1"/>
    <property type="match status" value="1"/>
</dbReference>
<accession>A0A554J9D4</accession>
<evidence type="ECO:0000313" key="9">
    <source>
        <dbReference type="Proteomes" id="UP000319613"/>
    </source>
</evidence>
<dbReference type="Gene3D" id="3.30.190.20">
    <property type="match status" value="1"/>
</dbReference>
<evidence type="ECO:0000256" key="7">
    <source>
        <dbReference type="ARBA" id="ARBA00035452"/>
    </source>
</evidence>
<gene>
    <name evidence="8" type="ORF">G01um101477_660</name>
</gene>
<dbReference type="GO" id="GO:0006412">
    <property type="term" value="P:translation"/>
    <property type="evidence" value="ECO:0007669"/>
    <property type="project" value="InterPro"/>
</dbReference>
<dbReference type="GO" id="GO:0015934">
    <property type="term" value="C:large ribosomal subunit"/>
    <property type="evidence" value="ECO:0007669"/>
    <property type="project" value="InterPro"/>
</dbReference>
<evidence type="ECO:0000256" key="2">
    <source>
        <dbReference type="ARBA" id="ARBA00022491"/>
    </source>
</evidence>
<proteinExistence type="inferred from homology"/>
<evidence type="ECO:0000313" key="8">
    <source>
        <dbReference type="EMBL" id="TSC64961.1"/>
    </source>
</evidence>
<protein>
    <recommendedName>
        <fullName evidence="6">Large ribosomal subunit protein uL1</fullName>
    </recommendedName>
    <alternativeName>
        <fullName evidence="7">50S ribosomal protein L1</fullName>
    </alternativeName>
</protein>
<keyword evidence="5" id="KW-0687">Ribonucleoprotein</keyword>
<keyword evidence="3" id="KW-0810">Translation regulation</keyword>
<dbReference type="Pfam" id="PF00687">
    <property type="entry name" value="Ribosomal_L1"/>
    <property type="match status" value="1"/>
</dbReference>
<evidence type="ECO:0000256" key="4">
    <source>
        <dbReference type="ARBA" id="ARBA00022980"/>
    </source>
</evidence>
<dbReference type="CDD" id="cd00403">
    <property type="entry name" value="Ribosomal_L1"/>
    <property type="match status" value="1"/>
</dbReference>
<evidence type="ECO:0000256" key="6">
    <source>
        <dbReference type="ARBA" id="ARBA00035241"/>
    </source>
</evidence>
<dbReference type="InterPro" id="IPR016095">
    <property type="entry name" value="Ribosomal_uL1_3-a/b-sand"/>
</dbReference>
<keyword evidence="4 8" id="KW-0689">Ribosomal protein</keyword>
<reference evidence="8 9" key="1">
    <citation type="submission" date="2017-07" db="EMBL/GenBank/DDBJ databases">
        <title>Mechanisms for carbon and nitrogen cycling indicate functional differentiation within the Candidate Phyla Radiation.</title>
        <authorList>
            <person name="Danczak R.E."/>
            <person name="Johnston M.D."/>
            <person name="Kenah C."/>
            <person name="Slattery M."/>
            <person name="Wrighton K.C."/>
            <person name="Wilkins M.J."/>
        </authorList>
    </citation>
    <scope>NUCLEOTIDE SEQUENCE [LARGE SCALE GENOMIC DNA]</scope>
    <source>
        <strain evidence="8">Gr01-1014_77</strain>
    </source>
</reference>
<evidence type="ECO:0000256" key="3">
    <source>
        <dbReference type="ARBA" id="ARBA00022845"/>
    </source>
</evidence>
<dbReference type="AlphaFoldDB" id="A0A554J9D4"/>
<organism evidence="8 9">
    <name type="scientific">Candidatus Doudnabacteria bacterium Gr01-1014_77</name>
    <dbReference type="NCBI Taxonomy" id="2017133"/>
    <lineage>
        <taxon>Bacteria</taxon>
        <taxon>Candidatus Doudnaibacteriota</taxon>
    </lineage>
</organism>
<dbReference type="SUPFAM" id="SSF56808">
    <property type="entry name" value="Ribosomal protein L1"/>
    <property type="match status" value="1"/>
</dbReference>
<keyword evidence="2" id="KW-0678">Repressor</keyword>
<dbReference type="PANTHER" id="PTHR36427:SF3">
    <property type="entry name" value="LARGE RIBOSOMAL SUBUNIT PROTEIN UL1M"/>
    <property type="match status" value="1"/>
</dbReference>
<dbReference type="InterPro" id="IPR002143">
    <property type="entry name" value="Ribosomal_uL1"/>
</dbReference>
<dbReference type="GO" id="GO:0006417">
    <property type="term" value="P:regulation of translation"/>
    <property type="evidence" value="ECO:0007669"/>
    <property type="project" value="UniProtKB-KW"/>
</dbReference>
<dbReference type="Proteomes" id="UP000319613">
    <property type="component" value="Unassembled WGS sequence"/>
</dbReference>
<comment type="caution">
    <text evidence="8">The sequence shown here is derived from an EMBL/GenBank/DDBJ whole genome shotgun (WGS) entry which is preliminary data.</text>
</comment>
<dbReference type="EMBL" id="VMFF01000078">
    <property type="protein sequence ID" value="TSC64961.1"/>
    <property type="molecule type" value="Genomic_DNA"/>
</dbReference>
<sequence length="209" mass="23983">MDLKSDLKKALESLRKSGERKFNQTVDLIINLQKFDSKKNQINLFVTIPFKVKEKKIAGFLEVQNKGVETITPEQFKRYSEKKDLKKLVKKFDFFIAQASVMPRVATTFGRVLGPAGKMPSPQLGILMNVNDKEVEELKRKISNSVRIKIKEASIKLAIGKQSMKDEEIIENVISVYNAMLKVLPKEAENVKNIEIKFTMTKPEKIRIR</sequence>
<dbReference type="InterPro" id="IPR023674">
    <property type="entry name" value="Ribosomal_uL1-like"/>
</dbReference>
<evidence type="ECO:0000256" key="5">
    <source>
        <dbReference type="ARBA" id="ARBA00023274"/>
    </source>
</evidence>
<evidence type="ECO:0000256" key="1">
    <source>
        <dbReference type="ARBA" id="ARBA00010531"/>
    </source>
</evidence>
<dbReference type="GO" id="GO:0003735">
    <property type="term" value="F:structural constituent of ribosome"/>
    <property type="evidence" value="ECO:0007669"/>
    <property type="project" value="InterPro"/>
</dbReference>
<name>A0A554J9D4_9BACT</name>
<comment type="similarity">
    <text evidence="1">Belongs to the universal ribosomal protein uL1 family.</text>
</comment>
<dbReference type="GO" id="GO:0003723">
    <property type="term" value="F:RNA binding"/>
    <property type="evidence" value="ECO:0007669"/>
    <property type="project" value="InterPro"/>
</dbReference>
<dbReference type="PANTHER" id="PTHR36427">
    <property type="entry name" value="54S RIBOSOMAL PROTEIN L1, MITOCHONDRIAL"/>
    <property type="match status" value="1"/>
</dbReference>